<dbReference type="Pfam" id="PF04784">
    <property type="entry name" value="DUF547"/>
    <property type="match status" value="1"/>
</dbReference>
<proteinExistence type="predicted"/>
<evidence type="ECO:0000313" key="4">
    <source>
        <dbReference type="Proteomes" id="UP001150062"/>
    </source>
</evidence>
<dbReference type="CDD" id="cd07440">
    <property type="entry name" value="RGS"/>
    <property type="match status" value="1"/>
</dbReference>
<dbReference type="SMART" id="SM00315">
    <property type="entry name" value="RGS"/>
    <property type="match status" value="1"/>
</dbReference>
<dbReference type="InterPro" id="IPR044926">
    <property type="entry name" value="RGS_subdomain_2"/>
</dbReference>
<feature type="compositionally biased region" description="Basic and acidic residues" evidence="1">
    <location>
        <begin position="469"/>
        <end position="478"/>
    </location>
</feature>
<keyword evidence="4" id="KW-1185">Reference proteome</keyword>
<comment type="caution">
    <text evidence="3">The sequence shown here is derived from an EMBL/GenBank/DDBJ whole genome shotgun (WGS) entry which is preliminary data.</text>
</comment>
<name>A0ABQ8Z4C3_9EUKA</name>
<dbReference type="EMBL" id="JAOAOG010000058">
    <property type="protein sequence ID" value="KAJ6251519.1"/>
    <property type="molecule type" value="Genomic_DNA"/>
</dbReference>
<dbReference type="InterPro" id="IPR006869">
    <property type="entry name" value="DUF547"/>
</dbReference>
<feature type="region of interest" description="Disordered" evidence="1">
    <location>
        <begin position="113"/>
        <end position="135"/>
    </location>
</feature>
<reference evidence="3" key="1">
    <citation type="submission" date="2022-08" db="EMBL/GenBank/DDBJ databases">
        <title>Novel sulfate-reducing endosymbionts in the free-living metamonad Anaeramoeba.</title>
        <authorList>
            <person name="Jerlstrom-Hultqvist J."/>
            <person name="Cepicka I."/>
            <person name="Gallot-Lavallee L."/>
            <person name="Salas-Leiva D."/>
            <person name="Curtis B.A."/>
            <person name="Zahonova K."/>
            <person name="Pipaliya S."/>
            <person name="Dacks J."/>
            <person name="Roger A.J."/>
        </authorList>
    </citation>
    <scope>NUCLEOTIDE SEQUENCE</scope>
    <source>
        <strain evidence="3">Schooner1</strain>
    </source>
</reference>
<feature type="region of interest" description="Disordered" evidence="1">
    <location>
        <begin position="433"/>
        <end position="494"/>
    </location>
</feature>
<dbReference type="PRINTS" id="PR01301">
    <property type="entry name" value="RGSPROTEIN"/>
</dbReference>
<dbReference type="SUPFAM" id="SSF48097">
    <property type="entry name" value="Regulator of G-protein signaling, RGS"/>
    <property type="match status" value="1"/>
</dbReference>
<feature type="compositionally biased region" description="Basic and acidic residues" evidence="1">
    <location>
        <begin position="113"/>
        <end position="128"/>
    </location>
</feature>
<dbReference type="PROSITE" id="PS50132">
    <property type="entry name" value="RGS"/>
    <property type="match status" value="1"/>
</dbReference>
<dbReference type="PANTHER" id="PTHR34386:SF1">
    <property type="entry name" value="GLUTAREDOXIN-LIKE PROTEIN NRDH"/>
    <property type="match status" value="1"/>
</dbReference>
<evidence type="ECO:0000259" key="2">
    <source>
        <dbReference type="PROSITE" id="PS50132"/>
    </source>
</evidence>
<dbReference type="PANTHER" id="PTHR34386">
    <property type="entry name" value="GLUTAREDOXIN"/>
    <property type="match status" value="1"/>
</dbReference>
<dbReference type="Gene3D" id="1.10.167.10">
    <property type="entry name" value="Regulator of G-protein Signalling 4, domain 2"/>
    <property type="match status" value="1"/>
</dbReference>
<feature type="region of interest" description="Disordered" evidence="1">
    <location>
        <begin position="331"/>
        <end position="366"/>
    </location>
</feature>
<evidence type="ECO:0000313" key="3">
    <source>
        <dbReference type="EMBL" id="KAJ6251519.1"/>
    </source>
</evidence>
<dbReference type="Proteomes" id="UP001150062">
    <property type="component" value="Unassembled WGS sequence"/>
</dbReference>
<feature type="compositionally biased region" description="Low complexity" evidence="1">
    <location>
        <begin position="446"/>
        <end position="468"/>
    </location>
</feature>
<sequence>MSLANKKTHSFIPQRIFRTFEKKKKISKRRKRRKSMSVSVTQEQRSESQLKFLKSHFNGLKIQKNRLINLPKKNTKLLTKFNSIPDRIIQQELETQKLKLGLKFVLNSIQETKKEKEQEKTNKNKNEDQEQNSNNEIFQKKLQKIEHLQKTIHKLKKAEAKKKIQQVLEKKQCKLKILTQETNDSLLELNDYKKTMGKEIEKTNFYLLKMRNTKEGKEKVMIQEKILKKLFHEYGLLDRKTKKLQFDIKNQKVIKKDFHAVVSKLKHLKMKIKLQTTESQILETQILEYRDFIMVTERNDITDLELSNLLINESSDSDSSSVGKYEKHYLKNKTNSQSNDLNQKMNSIKTKPSHSISNLENEGKPNNLYLEKNNKALLKKHFSINSDPLEYNPLSRLRKTIKKGELNKKTFKHKSNSFNSIFTFSSQDFYLKNNNTNNEKDESKNESNNGNGNVNEIVNENGHENGNGNRKENGKGNENENINISDQKKKNKLTQKKNLSINPNFDNNSNIGHNSGVSKKYSNNDDSLSQINHKKITSHNLKQKKNINQIEITSLEMLLRFSTGVSYFTEFLSQQLNLENILFFQAVKQFKRNCKTQKKIKKTANKISKKYIYPNSFFEINIQSVTRKDIIKNIEEKNYFLKMFDQAQVTVYDHMNLYCWENFQQSQLYKDLIKNLNESSTIINFKQKKCTLVKKKSNKLNNKSPALNDEFSFQIGSRHPLQVIEEITMYLMDLLHTYYCVSIQKINIKLISQSIQFRRFVELTSELQKIKLEKLITDQDKICFFLNLYNTLTFHSFIINGIPKEKVSVERFLKNSKYNIQGLQFSLNDIYHGILRSNKDSKHTNSYFKNDDPRNQYKINQLDPRIHFAIVNFSFPTYIKIITLENLNEILDRIVIETLTPLVKIQSKNMFIPKLFGLFEKDFGGTDAIMDWISINLNHNFFFKKTLCYSVKFLHKSISKPRIFFDIKKTLLRKFLFSSKK</sequence>
<gene>
    <name evidence="3" type="ORF">M0813_14961</name>
</gene>
<accession>A0ABQ8Z4C3</accession>
<dbReference type="InterPro" id="IPR036305">
    <property type="entry name" value="RGS_sf"/>
</dbReference>
<protein>
    <submittedName>
        <fullName evidence="3">Electron carrier/ protein disulfide oxidoreductase</fullName>
    </submittedName>
</protein>
<feature type="compositionally biased region" description="Polar residues" evidence="1">
    <location>
        <begin position="332"/>
        <end position="360"/>
    </location>
</feature>
<feature type="domain" description="RGS" evidence="2">
    <location>
        <begin position="554"/>
        <end position="673"/>
    </location>
</feature>
<dbReference type="InterPro" id="IPR051548">
    <property type="entry name" value="Grx-like_ET"/>
</dbReference>
<organism evidence="3 4">
    <name type="scientific">Anaeramoeba flamelloides</name>
    <dbReference type="NCBI Taxonomy" id="1746091"/>
    <lineage>
        <taxon>Eukaryota</taxon>
        <taxon>Metamonada</taxon>
        <taxon>Anaeramoebidae</taxon>
        <taxon>Anaeramoeba</taxon>
    </lineage>
</organism>
<evidence type="ECO:0000256" key="1">
    <source>
        <dbReference type="SAM" id="MobiDB-lite"/>
    </source>
</evidence>
<dbReference type="InterPro" id="IPR016137">
    <property type="entry name" value="RGS"/>
</dbReference>
<dbReference type="Pfam" id="PF00615">
    <property type="entry name" value="RGS"/>
    <property type="match status" value="1"/>
</dbReference>